<dbReference type="InterPro" id="IPR011990">
    <property type="entry name" value="TPR-like_helical_dom_sf"/>
</dbReference>
<dbReference type="SUPFAM" id="SSF81901">
    <property type="entry name" value="HCP-like"/>
    <property type="match status" value="1"/>
</dbReference>
<protein>
    <recommendedName>
        <fullName evidence="3">Sel1 repeat-containing protein</fullName>
    </recommendedName>
</protein>
<name>A0A1H4AH52_XYLRU</name>
<dbReference type="Proteomes" id="UP000182257">
    <property type="component" value="Unassembled WGS sequence"/>
</dbReference>
<reference evidence="1 2" key="1">
    <citation type="submission" date="2016-10" db="EMBL/GenBank/DDBJ databases">
        <authorList>
            <person name="de Groot N.N."/>
        </authorList>
    </citation>
    <scope>NUCLEOTIDE SEQUENCE [LARGE SCALE GENOMIC DNA]</scope>
    <source>
        <strain evidence="1 2">D31d</strain>
    </source>
</reference>
<proteinExistence type="predicted"/>
<gene>
    <name evidence="1" type="ORF">SAMN05216462_1205</name>
</gene>
<dbReference type="Gene3D" id="1.25.40.10">
    <property type="entry name" value="Tetratricopeptide repeat domain"/>
    <property type="match status" value="1"/>
</dbReference>
<dbReference type="OrthoDB" id="1342667at2"/>
<sequence length="446" mass="51481">MNSNDQNITYTFYRLGPSFITWFYPIDQTPIEKEILDPMGQIGTEDFEDFPGAIEHLNPFDPKWFLKEENELVCQLLIENLVYLSDVFGMNGAYSMQAALAKDPDESIFRYRLGAIGGSPECMVGYGQMMCRKGYVTDGWEWIEKGAEKGCEMGMLLAAISYQYGTMSAIDYEKAAYFYRRAIKEFHSFYAFMNYGVMFIEANCCHSALYTLGHAMKQKERYERLLKDKDATNLLTNYKSCEALLQFPYEERPKHIAIEYHAPELDSQYCYKGEAPKTIGANGEKPQPWCPEDKRLVPTDVEERDSYQAKIKGREVMMEIDEKYRIYLKYDDGTPISEVKMPALPKALYFVFLNHPEGFPLKHLIDYREELLLWYRRLSNRTSLDKSIDDLIDPTNNSANEKISRIREAFDKAFANINLSPKSFIPTGSKGETFIVSIGGNNVIWL</sequence>
<evidence type="ECO:0008006" key="3">
    <source>
        <dbReference type="Google" id="ProtNLM"/>
    </source>
</evidence>
<dbReference type="EMBL" id="FNRF01000002">
    <property type="protein sequence ID" value="SEA34932.1"/>
    <property type="molecule type" value="Genomic_DNA"/>
</dbReference>
<organism evidence="1 2">
    <name type="scientific">Xylanibacter ruminicola</name>
    <name type="common">Prevotella ruminicola</name>
    <dbReference type="NCBI Taxonomy" id="839"/>
    <lineage>
        <taxon>Bacteria</taxon>
        <taxon>Pseudomonadati</taxon>
        <taxon>Bacteroidota</taxon>
        <taxon>Bacteroidia</taxon>
        <taxon>Bacteroidales</taxon>
        <taxon>Prevotellaceae</taxon>
        <taxon>Xylanibacter</taxon>
    </lineage>
</organism>
<evidence type="ECO:0000313" key="1">
    <source>
        <dbReference type="EMBL" id="SEA34932.1"/>
    </source>
</evidence>
<dbReference type="AlphaFoldDB" id="A0A1H4AH52"/>
<accession>A0A1H4AH52</accession>
<evidence type="ECO:0000313" key="2">
    <source>
        <dbReference type="Proteomes" id="UP000182257"/>
    </source>
</evidence>